<dbReference type="Pfam" id="PF25106">
    <property type="entry name" value="VWA_4"/>
    <property type="match status" value="1"/>
</dbReference>
<dbReference type="InterPro" id="IPR036465">
    <property type="entry name" value="vWFA_dom_sf"/>
</dbReference>
<comment type="subcellular location">
    <subcellularLocation>
        <location evidence="1">Secreted</location>
    </subcellularLocation>
</comment>
<evidence type="ECO:0000259" key="4">
    <source>
        <dbReference type="Pfam" id="PF23619"/>
    </source>
</evidence>
<name>A0ABV0P3U0_9TELE</name>
<evidence type="ECO:0000313" key="6">
    <source>
        <dbReference type="EMBL" id="MEQ2178312.1"/>
    </source>
</evidence>
<evidence type="ECO:0000256" key="2">
    <source>
        <dbReference type="ARBA" id="ARBA00022525"/>
    </source>
</evidence>
<dbReference type="InterPro" id="IPR057615">
    <property type="entry name" value="Ig_VWA7"/>
</dbReference>
<proteinExistence type="predicted"/>
<organism evidence="6 7">
    <name type="scientific">Goodea atripinnis</name>
    <dbReference type="NCBI Taxonomy" id="208336"/>
    <lineage>
        <taxon>Eukaryota</taxon>
        <taxon>Metazoa</taxon>
        <taxon>Chordata</taxon>
        <taxon>Craniata</taxon>
        <taxon>Vertebrata</taxon>
        <taxon>Euteleostomi</taxon>
        <taxon>Actinopterygii</taxon>
        <taxon>Neopterygii</taxon>
        <taxon>Teleostei</taxon>
        <taxon>Neoteleostei</taxon>
        <taxon>Acanthomorphata</taxon>
        <taxon>Ovalentaria</taxon>
        <taxon>Atherinomorphae</taxon>
        <taxon>Cyprinodontiformes</taxon>
        <taxon>Goodeidae</taxon>
        <taxon>Goodea</taxon>
    </lineage>
</organism>
<sequence length="213" mass="22475">MVGISKGSSRALCFVIDTSKSMSDDIAVVKTVTSSIINSHVGTESEPSVYILVPFNDPEVALVKSSKGSEEIMGVVVPQDSGNYLVQVDVMPSVEFVVRANSGTIMIPGTLFSVPFTVASGGPDQNVTIRATNSKGFDTTSPTLLFLQSGNSTIGTVTLSAPLSTPSGSDVVLTIEAEALDGTDSNYIVLRLSIVNPVITPQINHMNFYQRLT</sequence>
<keyword evidence="7" id="KW-1185">Reference proteome</keyword>
<dbReference type="InterPro" id="IPR056861">
    <property type="entry name" value="HMCN1-like_VWA"/>
</dbReference>
<gene>
    <name evidence="6" type="ORF">GOODEAATRI_012722</name>
</gene>
<protein>
    <submittedName>
        <fullName evidence="6">Uncharacterized protein</fullName>
    </submittedName>
</protein>
<evidence type="ECO:0000259" key="5">
    <source>
        <dbReference type="Pfam" id="PF25106"/>
    </source>
</evidence>
<keyword evidence="2" id="KW-0964">Secreted</keyword>
<feature type="domain" description="VWA7 Ig-like" evidence="4">
    <location>
        <begin position="97"/>
        <end position="195"/>
    </location>
</feature>
<dbReference type="PANTHER" id="PTHR14905">
    <property type="entry name" value="NG37"/>
    <property type="match status" value="1"/>
</dbReference>
<reference evidence="6 7" key="1">
    <citation type="submission" date="2021-06" db="EMBL/GenBank/DDBJ databases">
        <authorList>
            <person name="Palmer J.M."/>
        </authorList>
    </citation>
    <scope>NUCLEOTIDE SEQUENCE [LARGE SCALE GENOMIC DNA]</scope>
    <source>
        <strain evidence="6 7">GA_2019</strain>
        <tissue evidence="6">Muscle</tissue>
    </source>
</reference>
<feature type="non-terminal residue" evidence="6">
    <location>
        <position position="1"/>
    </location>
</feature>
<keyword evidence="3" id="KW-0732">Signal</keyword>
<evidence type="ECO:0000313" key="7">
    <source>
        <dbReference type="Proteomes" id="UP001476798"/>
    </source>
</evidence>
<dbReference type="EMBL" id="JAHRIO010060796">
    <property type="protein sequence ID" value="MEQ2178312.1"/>
    <property type="molecule type" value="Genomic_DNA"/>
</dbReference>
<dbReference type="SUPFAM" id="SSF53300">
    <property type="entry name" value="vWA-like"/>
    <property type="match status" value="1"/>
</dbReference>
<feature type="domain" description="Hemicentin-1-like von Willebrand factor A" evidence="5">
    <location>
        <begin position="11"/>
        <end position="74"/>
    </location>
</feature>
<evidence type="ECO:0000256" key="1">
    <source>
        <dbReference type="ARBA" id="ARBA00004613"/>
    </source>
</evidence>
<accession>A0ABV0P3U0</accession>
<dbReference type="Proteomes" id="UP001476798">
    <property type="component" value="Unassembled WGS sequence"/>
</dbReference>
<comment type="caution">
    <text evidence="6">The sequence shown here is derived from an EMBL/GenBank/DDBJ whole genome shotgun (WGS) entry which is preliminary data.</text>
</comment>
<dbReference type="PANTHER" id="PTHR14905:SF18">
    <property type="entry name" value="VON WILLEBRAND FACTOR A DOMAIN-CONTAINING 10, TANDEM DUPLICATE 1-RELATED"/>
    <property type="match status" value="1"/>
</dbReference>
<evidence type="ECO:0000256" key="3">
    <source>
        <dbReference type="ARBA" id="ARBA00022729"/>
    </source>
</evidence>
<dbReference type="Pfam" id="PF23619">
    <property type="entry name" value="Ig_VWA7"/>
    <property type="match status" value="1"/>
</dbReference>
<dbReference type="InterPro" id="IPR052577">
    <property type="entry name" value="VWA7"/>
</dbReference>